<keyword evidence="2" id="KW-0238">DNA-binding</keyword>
<dbReference type="InterPro" id="IPR036388">
    <property type="entry name" value="WH-like_DNA-bd_sf"/>
</dbReference>
<dbReference type="PANTHER" id="PTHR42756">
    <property type="entry name" value="TRANSCRIPTIONAL REGULATOR, MARR"/>
    <property type="match status" value="1"/>
</dbReference>
<evidence type="ECO:0000313" key="5">
    <source>
        <dbReference type="EMBL" id="MDD7972706.1"/>
    </source>
</evidence>
<comment type="caution">
    <text evidence="5">The sequence shown here is derived from an EMBL/GenBank/DDBJ whole genome shotgun (WGS) entry which is preliminary data.</text>
</comment>
<organism evidence="5 6">
    <name type="scientific">Roseinatronobacter alkalisoli</name>
    <dbReference type="NCBI Taxonomy" id="3028235"/>
    <lineage>
        <taxon>Bacteria</taxon>
        <taxon>Pseudomonadati</taxon>
        <taxon>Pseudomonadota</taxon>
        <taxon>Alphaproteobacteria</taxon>
        <taxon>Rhodobacterales</taxon>
        <taxon>Paracoccaceae</taxon>
        <taxon>Roseinatronobacter</taxon>
    </lineage>
</organism>
<keyword evidence="6" id="KW-1185">Reference proteome</keyword>
<accession>A0ABT5TE97</accession>
<dbReference type="InterPro" id="IPR023187">
    <property type="entry name" value="Tscrpt_reg_MarR-type_CS"/>
</dbReference>
<evidence type="ECO:0000259" key="4">
    <source>
        <dbReference type="PROSITE" id="PS50995"/>
    </source>
</evidence>
<feature type="domain" description="HTH marR-type" evidence="4">
    <location>
        <begin position="26"/>
        <end position="162"/>
    </location>
</feature>
<proteinExistence type="predicted"/>
<evidence type="ECO:0000256" key="2">
    <source>
        <dbReference type="ARBA" id="ARBA00023125"/>
    </source>
</evidence>
<dbReference type="InterPro" id="IPR036390">
    <property type="entry name" value="WH_DNA-bd_sf"/>
</dbReference>
<evidence type="ECO:0000313" key="6">
    <source>
        <dbReference type="Proteomes" id="UP001431784"/>
    </source>
</evidence>
<keyword evidence="1" id="KW-0805">Transcription regulation</keyword>
<protein>
    <submittedName>
        <fullName evidence="5">MarR family transcriptional regulator</fullName>
    </submittedName>
</protein>
<dbReference type="PANTHER" id="PTHR42756:SF1">
    <property type="entry name" value="TRANSCRIPTIONAL REPRESSOR OF EMRAB OPERON"/>
    <property type="match status" value="1"/>
</dbReference>
<sequence length="184" mass="21012">MDENLRVRHMTEHEGAVPSCVESINLGHLRANLPFLSQTIRAFIRAENVEHFGDMHTEHGEIATLSLIRENQGISQNELAQHIVLKKSAVTSLIKNLEKRGLVQRRKVRSDRRYNALSLTPSGIEWHDQLMQRMEAQHNAMLGPFSTAESAMLFQLLNTLHDHLAMRSKHRDTLSPALKDPQEK</sequence>
<dbReference type="SMART" id="SM00347">
    <property type="entry name" value="HTH_MARR"/>
    <property type="match status" value="1"/>
</dbReference>
<keyword evidence="3" id="KW-0804">Transcription</keyword>
<dbReference type="RefSeq" id="WP_274353383.1">
    <property type="nucleotide sequence ID" value="NZ_JAQZSM010000018.1"/>
</dbReference>
<evidence type="ECO:0000256" key="3">
    <source>
        <dbReference type="ARBA" id="ARBA00023163"/>
    </source>
</evidence>
<dbReference type="PRINTS" id="PR00598">
    <property type="entry name" value="HTHMARR"/>
</dbReference>
<dbReference type="Proteomes" id="UP001431784">
    <property type="component" value="Unassembled WGS sequence"/>
</dbReference>
<name>A0ABT5TE97_9RHOB</name>
<dbReference type="EMBL" id="JAQZSM010000018">
    <property type="protein sequence ID" value="MDD7972706.1"/>
    <property type="molecule type" value="Genomic_DNA"/>
</dbReference>
<reference evidence="5" key="1">
    <citation type="submission" date="2023-02" db="EMBL/GenBank/DDBJ databases">
        <title>Description of Roseinatronobacter alkalisoli sp. nov., an alkaliphilic bacerium isolated from soda soil.</title>
        <authorList>
            <person name="Wei W."/>
        </authorList>
    </citation>
    <scope>NUCLEOTIDE SEQUENCE</scope>
    <source>
        <strain evidence="5">HJB301</strain>
    </source>
</reference>
<dbReference type="Pfam" id="PF01047">
    <property type="entry name" value="MarR"/>
    <property type="match status" value="1"/>
</dbReference>
<dbReference type="PROSITE" id="PS01117">
    <property type="entry name" value="HTH_MARR_1"/>
    <property type="match status" value="1"/>
</dbReference>
<dbReference type="InterPro" id="IPR000835">
    <property type="entry name" value="HTH_MarR-typ"/>
</dbReference>
<dbReference type="Gene3D" id="1.10.10.10">
    <property type="entry name" value="Winged helix-like DNA-binding domain superfamily/Winged helix DNA-binding domain"/>
    <property type="match status" value="1"/>
</dbReference>
<gene>
    <name evidence="5" type="ORF">PUT78_16530</name>
</gene>
<dbReference type="SUPFAM" id="SSF46785">
    <property type="entry name" value="Winged helix' DNA-binding domain"/>
    <property type="match status" value="1"/>
</dbReference>
<evidence type="ECO:0000256" key="1">
    <source>
        <dbReference type="ARBA" id="ARBA00023015"/>
    </source>
</evidence>
<dbReference type="PROSITE" id="PS50995">
    <property type="entry name" value="HTH_MARR_2"/>
    <property type="match status" value="1"/>
</dbReference>